<dbReference type="GO" id="GO:0007165">
    <property type="term" value="P:signal transduction"/>
    <property type="evidence" value="ECO:0007669"/>
    <property type="project" value="UniProtKB-KW"/>
</dbReference>
<dbReference type="GO" id="GO:0005549">
    <property type="term" value="F:odorant binding"/>
    <property type="evidence" value="ECO:0007669"/>
    <property type="project" value="InterPro"/>
</dbReference>
<dbReference type="GO" id="GO:0004984">
    <property type="term" value="F:olfactory receptor activity"/>
    <property type="evidence" value="ECO:0007669"/>
    <property type="project" value="InterPro"/>
</dbReference>
<evidence type="ECO:0000256" key="6">
    <source>
        <dbReference type="ARBA" id="ARBA00022989"/>
    </source>
</evidence>
<comment type="caution">
    <text evidence="13">Lacks conserved residue(s) required for the propagation of feature annotation.</text>
</comment>
<sequence>MESFEITQPSQFMVTVFKFAGLWHNKEPWTIVEYVHSVLVQVPFSIAYVLFMCINLAFVDDLKTSTESLYMTLTELAMLAKSYNLVRKHQEIAALLKKMQSPILAPRTAKELDMYKRPYRSFNRQRVIFVVISISCIVSGYIAAAASQVMKLPFPAWLPFDWKSSGRNYWIGYSYEVLAMTLTTITNASCDLFQAYILFQIALFFQLLSTRLQALGYSDNASKFTLMESMQMHQYIASMAKDAEKILTYPLFFQINVSAIVICFSAFQLTLLSPVKDPGTFLQYFYYMGAMIIEILLPCYYGNEITVQSDLTSTAVYNSNWTEMSHPHKRLIYQFMERLKRPTRILAGGYFMVNLKALMSVIQSAYSLFALIINLEK</sequence>
<dbReference type="Proteomes" id="UP000594454">
    <property type="component" value="Chromosome 5"/>
</dbReference>
<organism evidence="14 15">
    <name type="scientific">Hermetia illucens</name>
    <name type="common">Black soldier fly</name>
    <dbReference type="NCBI Taxonomy" id="343691"/>
    <lineage>
        <taxon>Eukaryota</taxon>
        <taxon>Metazoa</taxon>
        <taxon>Ecdysozoa</taxon>
        <taxon>Arthropoda</taxon>
        <taxon>Hexapoda</taxon>
        <taxon>Insecta</taxon>
        <taxon>Pterygota</taxon>
        <taxon>Neoptera</taxon>
        <taxon>Endopterygota</taxon>
        <taxon>Diptera</taxon>
        <taxon>Brachycera</taxon>
        <taxon>Stratiomyomorpha</taxon>
        <taxon>Stratiomyidae</taxon>
        <taxon>Hermetiinae</taxon>
        <taxon>Hermetia</taxon>
    </lineage>
</organism>
<dbReference type="GO" id="GO:0005886">
    <property type="term" value="C:plasma membrane"/>
    <property type="evidence" value="ECO:0007669"/>
    <property type="project" value="UniProtKB-SubCell"/>
</dbReference>
<feature type="transmembrane region" description="Helical" evidence="13">
    <location>
        <begin position="195"/>
        <end position="214"/>
    </location>
</feature>
<reference evidence="14 15" key="1">
    <citation type="submission" date="2020-11" db="EMBL/GenBank/DDBJ databases">
        <authorList>
            <person name="Wallbank WR R."/>
            <person name="Pardo Diaz C."/>
            <person name="Kozak K."/>
            <person name="Martin S."/>
            <person name="Jiggins C."/>
            <person name="Moest M."/>
            <person name="Warren A I."/>
            <person name="Generalovic N T."/>
            <person name="Byers J.R.P. K."/>
            <person name="Montejo-Kovacevich G."/>
            <person name="Yen C E."/>
        </authorList>
    </citation>
    <scope>NUCLEOTIDE SEQUENCE [LARGE SCALE GENOMIC DNA]</scope>
</reference>
<evidence type="ECO:0000256" key="10">
    <source>
        <dbReference type="ARBA" id="ARBA00037764"/>
    </source>
</evidence>
<keyword evidence="8 13" id="KW-0675">Receptor</keyword>
<feature type="transmembrane region" description="Helical" evidence="13">
    <location>
        <begin position="284"/>
        <end position="303"/>
    </location>
</feature>
<evidence type="ECO:0000256" key="7">
    <source>
        <dbReference type="ARBA" id="ARBA00023136"/>
    </source>
</evidence>
<evidence type="ECO:0000256" key="1">
    <source>
        <dbReference type="ARBA" id="ARBA00004651"/>
    </source>
</evidence>
<dbReference type="FunCoup" id="A0A7R8V2V3">
    <property type="interactions" value="40"/>
</dbReference>
<keyword evidence="9 13" id="KW-0807">Transducer</keyword>
<keyword evidence="6 13" id="KW-1133">Transmembrane helix</keyword>
<evidence type="ECO:0000256" key="9">
    <source>
        <dbReference type="ARBA" id="ARBA00023224"/>
    </source>
</evidence>
<feature type="transmembrane region" description="Helical" evidence="13">
    <location>
        <begin position="38"/>
        <end position="59"/>
    </location>
</feature>
<feature type="transmembrane region" description="Helical" evidence="13">
    <location>
        <begin position="127"/>
        <end position="150"/>
    </location>
</feature>
<dbReference type="OrthoDB" id="7548151at2759"/>
<keyword evidence="7 13" id="KW-0472">Membrane</keyword>
<comment type="function">
    <text evidence="10">Odorant receptor which mediates acceptance or avoidance behavior, depending on its substrates. The odorant receptor repertoire encodes a large collection of odor stimuli that vary widely in identity, intensity, and duration. May form a complex with Orco to form odorant-sensing units, providing sensitive and prolonged odorant signaling and calcium permeability.</text>
</comment>
<dbReference type="AlphaFoldDB" id="A0A7R8V2V3"/>
<dbReference type="PANTHER" id="PTHR21137:SF37">
    <property type="entry name" value="ODORANT RECEPTOR 46A, ISOFORM B-RELATED"/>
    <property type="match status" value="1"/>
</dbReference>
<evidence type="ECO:0000256" key="12">
    <source>
        <dbReference type="ARBA" id="ARBA00038679"/>
    </source>
</evidence>
<keyword evidence="15" id="KW-1185">Reference proteome</keyword>
<evidence type="ECO:0000256" key="8">
    <source>
        <dbReference type="ARBA" id="ARBA00023170"/>
    </source>
</evidence>
<accession>A0A7R8V2V3</accession>
<keyword evidence="5 13" id="KW-0552">Olfaction</keyword>
<evidence type="ECO:0000256" key="5">
    <source>
        <dbReference type="ARBA" id="ARBA00022725"/>
    </source>
</evidence>
<evidence type="ECO:0000256" key="11">
    <source>
        <dbReference type="ARBA" id="ARBA00037946"/>
    </source>
</evidence>
<keyword evidence="3 13" id="KW-0716">Sensory transduction</keyword>
<comment type="subunit">
    <text evidence="12">Interacts with Orco. Complexes exist early in the endomembrane system in olfactory sensory neurons (OSNs), coupling these complexes to the conserved ciliary trafficking pathway.</text>
</comment>
<feature type="transmembrane region" description="Helical" evidence="13">
    <location>
        <begin position="357"/>
        <end position="375"/>
    </location>
</feature>
<evidence type="ECO:0000256" key="2">
    <source>
        <dbReference type="ARBA" id="ARBA00022475"/>
    </source>
</evidence>
<comment type="similarity">
    <text evidence="11">Belongs to the insect chemoreceptor superfamily. Heteromeric odorant receptor channel (TC 1.A.69) family. Or2a subfamily.</text>
</comment>
<keyword evidence="2" id="KW-1003">Cell membrane</keyword>
<dbReference type="PANTHER" id="PTHR21137">
    <property type="entry name" value="ODORANT RECEPTOR"/>
    <property type="match status" value="1"/>
</dbReference>
<dbReference type="EMBL" id="LR899013">
    <property type="protein sequence ID" value="CAD7090655.1"/>
    <property type="molecule type" value="Genomic_DNA"/>
</dbReference>
<evidence type="ECO:0000313" key="15">
    <source>
        <dbReference type="Proteomes" id="UP000594454"/>
    </source>
</evidence>
<proteinExistence type="inferred from homology"/>
<feature type="transmembrane region" description="Helical" evidence="13">
    <location>
        <begin position="251"/>
        <end position="272"/>
    </location>
</feature>
<protein>
    <recommendedName>
        <fullName evidence="13">Odorant receptor</fullName>
    </recommendedName>
</protein>
<dbReference type="InParanoid" id="A0A7R8V2V3"/>
<name>A0A7R8V2V3_HERIL</name>
<keyword evidence="4 13" id="KW-0812">Transmembrane</keyword>
<gene>
    <name evidence="14" type="ORF">HERILL_LOCUS13123</name>
</gene>
<comment type="subcellular location">
    <subcellularLocation>
        <location evidence="1 13">Cell membrane</location>
        <topology evidence="1 13">Multi-pass membrane protein</topology>
    </subcellularLocation>
</comment>
<evidence type="ECO:0000256" key="3">
    <source>
        <dbReference type="ARBA" id="ARBA00022606"/>
    </source>
</evidence>
<evidence type="ECO:0000256" key="4">
    <source>
        <dbReference type="ARBA" id="ARBA00022692"/>
    </source>
</evidence>
<evidence type="ECO:0000313" key="14">
    <source>
        <dbReference type="EMBL" id="CAD7090655.1"/>
    </source>
</evidence>
<dbReference type="Pfam" id="PF02949">
    <property type="entry name" value="7tm_6"/>
    <property type="match status" value="1"/>
</dbReference>
<evidence type="ECO:0000256" key="13">
    <source>
        <dbReference type="RuleBase" id="RU351113"/>
    </source>
</evidence>
<dbReference type="InterPro" id="IPR004117">
    <property type="entry name" value="7tm6_olfct_rcpt"/>
</dbReference>